<sequence>MENVARIYAARYVEAQALFGTDRHSECIAMLEEMTYDPHLPLWDRLKTHNCLASAISAVPIAREHLSAAESAYMEIYERFPEARERLQVYREDMDETAQELDLAEQDELEAQDELADEGEQEGEEEQLEEPQESQSADSEDLPTAIPLVQQESGLSAADSLQSAGDSQPVTEVTVPSSPPAPREIRTPVSQRTSQARHAGTPSAYRRGLFNIPELPSSPTPRPPQSGHASPVRKREDDSDDDSDAAELGSPTKKGRRARS</sequence>
<protein>
    <submittedName>
        <fullName evidence="1">Uncharacterized protein</fullName>
    </submittedName>
</protein>
<evidence type="ECO:0000313" key="2">
    <source>
        <dbReference type="Proteomes" id="UP001281147"/>
    </source>
</evidence>
<organism evidence="1 2">
    <name type="scientific">Vermiconidia calcicola</name>
    <dbReference type="NCBI Taxonomy" id="1690605"/>
    <lineage>
        <taxon>Eukaryota</taxon>
        <taxon>Fungi</taxon>
        <taxon>Dikarya</taxon>
        <taxon>Ascomycota</taxon>
        <taxon>Pezizomycotina</taxon>
        <taxon>Dothideomycetes</taxon>
        <taxon>Dothideomycetidae</taxon>
        <taxon>Mycosphaerellales</taxon>
        <taxon>Extremaceae</taxon>
        <taxon>Vermiconidia</taxon>
    </lineage>
</organism>
<evidence type="ECO:0000313" key="1">
    <source>
        <dbReference type="EMBL" id="KAK3702845.1"/>
    </source>
</evidence>
<name>A0ACC3MU24_9PEZI</name>
<gene>
    <name evidence="1" type="ORF">LTR37_014829</name>
</gene>
<comment type="caution">
    <text evidence="1">The sequence shown here is derived from an EMBL/GenBank/DDBJ whole genome shotgun (WGS) entry which is preliminary data.</text>
</comment>
<dbReference type="EMBL" id="JAUTXU010000159">
    <property type="protein sequence ID" value="KAK3702845.1"/>
    <property type="molecule type" value="Genomic_DNA"/>
</dbReference>
<accession>A0ACC3MU24</accession>
<proteinExistence type="predicted"/>
<dbReference type="Proteomes" id="UP001281147">
    <property type="component" value="Unassembled WGS sequence"/>
</dbReference>
<reference evidence="1" key="1">
    <citation type="submission" date="2023-07" db="EMBL/GenBank/DDBJ databases">
        <title>Black Yeasts Isolated from many extreme environments.</title>
        <authorList>
            <person name="Coleine C."/>
            <person name="Stajich J.E."/>
            <person name="Selbmann L."/>
        </authorList>
    </citation>
    <scope>NUCLEOTIDE SEQUENCE</scope>
    <source>
        <strain evidence="1">CCFEE 5714</strain>
    </source>
</reference>
<keyword evidence="2" id="KW-1185">Reference proteome</keyword>